<proteinExistence type="predicted"/>
<reference evidence="1" key="2">
    <citation type="journal article" date="2015" name="Data Brief">
        <title>Shoot transcriptome of the giant reed, Arundo donax.</title>
        <authorList>
            <person name="Barrero R.A."/>
            <person name="Guerrero F.D."/>
            <person name="Moolhuijzen P."/>
            <person name="Goolsby J.A."/>
            <person name="Tidwell J."/>
            <person name="Bellgard S.E."/>
            <person name="Bellgard M.I."/>
        </authorList>
    </citation>
    <scope>NUCLEOTIDE SEQUENCE</scope>
    <source>
        <tissue evidence="1">Shoot tissue taken approximately 20 cm above the soil surface</tissue>
    </source>
</reference>
<name>A0A0A8YXD2_ARUDO</name>
<dbReference type="AlphaFoldDB" id="A0A0A8YXD2"/>
<sequence length="94" mass="11108">MGVNITLLHSFSSQFWMLYDGFFKFSNYSFRLLQGNSTFTCMCFDEQLMSWRHVAKLLRRFISNRSKALASSCMRRSQLRTVQFASCTMSLCFR</sequence>
<accession>A0A0A8YXD2</accession>
<evidence type="ECO:0000313" key="1">
    <source>
        <dbReference type="EMBL" id="JAD27282.1"/>
    </source>
</evidence>
<protein>
    <submittedName>
        <fullName evidence="1">Uncharacterized protein</fullName>
    </submittedName>
</protein>
<organism evidence="1">
    <name type="scientific">Arundo donax</name>
    <name type="common">Giant reed</name>
    <name type="synonym">Donax arundinaceus</name>
    <dbReference type="NCBI Taxonomy" id="35708"/>
    <lineage>
        <taxon>Eukaryota</taxon>
        <taxon>Viridiplantae</taxon>
        <taxon>Streptophyta</taxon>
        <taxon>Embryophyta</taxon>
        <taxon>Tracheophyta</taxon>
        <taxon>Spermatophyta</taxon>
        <taxon>Magnoliopsida</taxon>
        <taxon>Liliopsida</taxon>
        <taxon>Poales</taxon>
        <taxon>Poaceae</taxon>
        <taxon>PACMAD clade</taxon>
        <taxon>Arundinoideae</taxon>
        <taxon>Arundineae</taxon>
        <taxon>Arundo</taxon>
    </lineage>
</organism>
<dbReference type="EMBL" id="GBRH01270613">
    <property type="protein sequence ID" value="JAD27282.1"/>
    <property type="molecule type" value="Transcribed_RNA"/>
</dbReference>
<reference evidence="1" key="1">
    <citation type="submission" date="2014-09" db="EMBL/GenBank/DDBJ databases">
        <authorList>
            <person name="Magalhaes I.L.F."/>
            <person name="Oliveira U."/>
            <person name="Santos F.R."/>
            <person name="Vidigal T.H.D.A."/>
            <person name="Brescovit A.D."/>
            <person name="Santos A.J."/>
        </authorList>
    </citation>
    <scope>NUCLEOTIDE SEQUENCE</scope>
    <source>
        <tissue evidence="1">Shoot tissue taken approximately 20 cm above the soil surface</tissue>
    </source>
</reference>